<dbReference type="AlphaFoldDB" id="A0A0L0F7Z5"/>
<dbReference type="RefSeq" id="XP_014146145.1">
    <property type="nucleotide sequence ID" value="XM_014290670.1"/>
</dbReference>
<proteinExistence type="predicted"/>
<name>A0A0L0F7Z5_9EUKA</name>
<organism evidence="1 2">
    <name type="scientific">Sphaeroforma arctica JP610</name>
    <dbReference type="NCBI Taxonomy" id="667725"/>
    <lineage>
        <taxon>Eukaryota</taxon>
        <taxon>Ichthyosporea</taxon>
        <taxon>Ichthyophonida</taxon>
        <taxon>Sphaeroforma</taxon>
    </lineage>
</organism>
<evidence type="ECO:0000313" key="1">
    <source>
        <dbReference type="EMBL" id="KNC72243.1"/>
    </source>
</evidence>
<keyword evidence="2" id="KW-1185">Reference proteome</keyword>
<reference evidence="1 2" key="1">
    <citation type="submission" date="2011-02" db="EMBL/GenBank/DDBJ databases">
        <title>The Genome Sequence of Sphaeroforma arctica JP610.</title>
        <authorList>
            <consortium name="The Broad Institute Genome Sequencing Platform"/>
            <person name="Russ C."/>
            <person name="Cuomo C."/>
            <person name="Young S.K."/>
            <person name="Zeng Q."/>
            <person name="Gargeya S."/>
            <person name="Alvarado L."/>
            <person name="Berlin A."/>
            <person name="Chapman S.B."/>
            <person name="Chen Z."/>
            <person name="Freedman E."/>
            <person name="Gellesch M."/>
            <person name="Goldberg J."/>
            <person name="Griggs A."/>
            <person name="Gujja S."/>
            <person name="Heilman E."/>
            <person name="Heiman D."/>
            <person name="Howarth C."/>
            <person name="Mehta T."/>
            <person name="Neiman D."/>
            <person name="Pearson M."/>
            <person name="Roberts A."/>
            <person name="Saif S."/>
            <person name="Shea T."/>
            <person name="Shenoy N."/>
            <person name="Sisk P."/>
            <person name="Stolte C."/>
            <person name="Sykes S."/>
            <person name="White J."/>
            <person name="Yandava C."/>
            <person name="Burger G."/>
            <person name="Gray M.W."/>
            <person name="Holland P.W.H."/>
            <person name="King N."/>
            <person name="Lang F.B.F."/>
            <person name="Roger A.J."/>
            <person name="Ruiz-Trillo I."/>
            <person name="Haas B."/>
            <person name="Nusbaum C."/>
            <person name="Birren B."/>
        </authorList>
    </citation>
    <scope>NUCLEOTIDE SEQUENCE [LARGE SCALE GENOMIC DNA]</scope>
    <source>
        <strain evidence="1 2">JP610</strain>
    </source>
</reference>
<dbReference type="GeneID" id="25915707"/>
<accession>A0A0L0F7Z5</accession>
<feature type="non-terminal residue" evidence="1">
    <location>
        <position position="64"/>
    </location>
</feature>
<protein>
    <submittedName>
        <fullName evidence="1">Uncharacterized protein</fullName>
    </submittedName>
</protein>
<evidence type="ECO:0000313" key="2">
    <source>
        <dbReference type="Proteomes" id="UP000054560"/>
    </source>
</evidence>
<gene>
    <name evidence="1" type="ORF">SARC_15203</name>
</gene>
<dbReference type="EMBL" id="KQ247361">
    <property type="protein sequence ID" value="KNC72243.1"/>
    <property type="molecule type" value="Genomic_DNA"/>
</dbReference>
<dbReference type="Proteomes" id="UP000054560">
    <property type="component" value="Unassembled WGS sequence"/>
</dbReference>
<sequence>MTQSGCVINVVDLFLFDKSCVKSSGPPDVDFSCFRGASEPTPVVEGKAWLGATTAECKDEEIEQ</sequence>